<evidence type="ECO:0000313" key="3">
    <source>
        <dbReference type="Proteomes" id="UP000593566"/>
    </source>
</evidence>
<keyword evidence="1" id="KW-0812">Transmembrane</keyword>
<protein>
    <submittedName>
        <fullName evidence="2">Uncharacterized protein</fullName>
    </submittedName>
</protein>
<reference evidence="2 3" key="1">
    <citation type="journal article" date="2020" name="Genomics">
        <title>Complete, high-quality genomes from long-read metagenomic sequencing of two wolf lichen thalli reveals enigmatic genome architecture.</title>
        <authorList>
            <person name="McKenzie S.K."/>
            <person name="Walston R.F."/>
            <person name="Allen J.L."/>
        </authorList>
    </citation>
    <scope>NUCLEOTIDE SEQUENCE [LARGE SCALE GENOMIC DNA]</scope>
    <source>
        <strain evidence="2">WasteWater1</strain>
    </source>
</reference>
<sequence length="344" mass="38860">MPAEPPTPIETSIPNRSYLLKLDCISCPFLIRPSNRNQWEKDPRSNQLTLALYIDGPHPHLFLQGETLNPLYYERRAPSFYSQPHPFAPPFTANQIGVNETLEQEENNNGWGIPVRQFELAYEFDVVTYAPKDKVREWEVLIEFQITGLRHEEHVPKDIPFSGGVSSPETEGVVPGVTSVVRLVLGYTAFEEIRIDALELMPKETMAKVAGKQIEVLRKAAESKGEKSITTANWGGRLRDINGPDGKDIYTEHASFKPGEWNDCGRKDEWGRQIMCKVDDFKAWSPMIFVISLMLLAVVLIGIFVLVVFMAWLAIRFLGGQKIQEVVTAKGENDALLLFGDEEL</sequence>
<dbReference type="Proteomes" id="UP000593566">
    <property type="component" value="Unassembled WGS sequence"/>
</dbReference>
<keyword evidence="3" id="KW-1185">Reference proteome</keyword>
<dbReference type="AlphaFoldDB" id="A0A8H6F9T7"/>
<accession>A0A8H6F9T7</accession>
<organism evidence="2 3">
    <name type="scientific">Letharia lupina</name>
    <dbReference type="NCBI Taxonomy" id="560253"/>
    <lineage>
        <taxon>Eukaryota</taxon>
        <taxon>Fungi</taxon>
        <taxon>Dikarya</taxon>
        <taxon>Ascomycota</taxon>
        <taxon>Pezizomycotina</taxon>
        <taxon>Lecanoromycetes</taxon>
        <taxon>OSLEUM clade</taxon>
        <taxon>Lecanoromycetidae</taxon>
        <taxon>Lecanorales</taxon>
        <taxon>Lecanorineae</taxon>
        <taxon>Parmeliaceae</taxon>
        <taxon>Letharia</taxon>
    </lineage>
</organism>
<dbReference type="EMBL" id="JACCJB010000016">
    <property type="protein sequence ID" value="KAF6220490.1"/>
    <property type="molecule type" value="Genomic_DNA"/>
</dbReference>
<evidence type="ECO:0000256" key="1">
    <source>
        <dbReference type="SAM" id="Phobius"/>
    </source>
</evidence>
<feature type="transmembrane region" description="Helical" evidence="1">
    <location>
        <begin position="283"/>
        <end position="315"/>
    </location>
</feature>
<evidence type="ECO:0000313" key="2">
    <source>
        <dbReference type="EMBL" id="KAF6220490.1"/>
    </source>
</evidence>
<dbReference type="RefSeq" id="XP_037149925.1">
    <property type="nucleotide sequence ID" value="XM_037293847.1"/>
</dbReference>
<keyword evidence="1" id="KW-0472">Membrane</keyword>
<gene>
    <name evidence="2" type="ORF">HO133_002923</name>
</gene>
<comment type="caution">
    <text evidence="2">The sequence shown here is derived from an EMBL/GenBank/DDBJ whole genome shotgun (WGS) entry which is preliminary data.</text>
</comment>
<name>A0A8H6F9T7_9LECA</name>
<dbReference type="GeneID" id="59331335"/>
<keyword evidence="1" id="KW-1133">Transmembrane helix</keyword>
<proteinExistence type="predicted"/>